<proteinExistence type="predicted"/>
<dbReference type="GO" id="GO:0051116">
    <property type="term" value="F:cobaltochelatase activity"/>
    <property type="evidence" value="ECO:0007669"/>
    <property type="project" value="UniProtKB-EC"/>
</dbReference>
<dbReference type="AlphaFoldDB" id="A0AAF0FWL6"/>
<name>A0AAF0FWL6_9EURY</name>
<evidence type="ECO:0000313" key="3">
    <source>
        <dbReference type="Proteomes" id="UP001218895"/>
    </source>
</evidence>
<keyword evidence="2" id="KW-0436">Ligase</keyword>
<dbReference type="InterPro" id="IPR003672">
    <property type="entry name" value="CobN/Mg_chltase"/>
</dbReference>
<reference evidence="2" key="1">
    <citation type="submission" date="2022-01" db="EMBL/GenBank/DDBJ databases">
        <title>Complete genome of Methanomicrobium antiquum DSM 21220.</title>
        <authorList>
            <person name="Chen S.-C."/>
            <person name="You Y.-T."/>
            <person name="Zhou Y.-Z."/>
            <person name="Lai M.-C."/>
        </authorList>
    </citation>
    <scope>NUCLEOTIDE SEQUENCE</scope>
    <source>
        <strain evidence="2">DSM 21220</strain>
    </source>
</reference>
<dbReference type="KEGG" id="manq:L1994_02680"/>
<dbReference type="CDD" id="cd10150">
    <property type="entry name" value="CobN_like"/>
    <property type="match status" value="1"/>
</dbReference>
<gene>
    <name evidence="2" type="primary">cobN</name>
    <name evidence="2" type="ORF">L1994_02680</name>
</gene>
<dbReference type="GO" id="GO:0009236">
    <property type="term" value="P:cobalamin biosynthetic process"/>
    <property type="evidence" value="ECO:0007669"/>
    <property type="project" value="InterPro"/>
</dbReference>
<evidence type="ECO:0000313" key="2">
    <source>
        <dbReference type="EMBL" id="WFN37310.1"/>
    </source>
</evidence>
<dbReference type="PANTHER" id="PTHR44119:SF4">
    <property type="entry name" value="AEROBIC COBALTOCHELATASE SUBUNIT COBN"/>
    <property type="match status" value="1"/>
</dbReference>
<accession>A0AAF0FWL6</accession>
<dbReference type="NCBIfam" id="TIGR02257">
    <property type="entry name" value="cobalto_cobN"/>
    <property type="match status" value="1"/>
</dbReference>
<dbReference type="GeneID" id="79949265"/>
<protein>
    <submittedName>
        <fullName evidence="2">Cobaltochelatase subunit CobN</fullName>
        <ecNumber evidence="2">6.6.1.2</ecNumber>
    </submittedName>
</protein>
<dbReference type="Pfam" id="PF02514">
    <property type="entry name" value="CobN-Mg_chel"/>
    <property type="match status" value="1"/>
</dbReference>
<sequence>MKIVYISAGTGENPWVEEAAASCRKSGLQIEVVQSTSEALDSEEKKFAEILEDVKLCLLLVVSNHGSATYFKKFDRLINTAKEYSINTFFVSSVREEMAENRHLFAQNEEDYKFLHACLELSGKENTNCLLMWICKNLGGFDVEIPPLHYPPTEGFYHPSLPENYDFKAHLKRIDPEKPTVGILIHQFFYIRRNLLAVDALIKAVEERGMNVLPFFLVTSPNEVTGAIGIRKFIETYLIKDDVAIIDVLILNMSFSQLSLSDPNDGTKTDPVYNFFCDLNVPLLQTITMYRSYEQWINDDQGLSAMEISSGIIWPEFDGQIIAIPLGTTGEYEGRKNVAIPIPGRPERIAEMAKRWSELKRVPVKDRKVVIFLYQYTGDMDALGDAGGLDTPQSVIEILHHLKDEGYFVENIPEDGNALIYEMIAGLTNDTRWMTKEQMKERSAGFVSADLYRQWFLKIPQKNQKKISEDWGEAPGELFEYEGELCIPGVVKGNIFIGIQPPRGHFEQIETMIHSTDLVMPHHYLAYYRWIKNVFGAHAVIHMGTHGTLEWLPGKGNAMSEECYPDLILEDMPHLYPYIINDPGEGMEAKRRSWAVALDYNTPAMMRAEGYGELSKLDTILQEYLRARRGGEAKKAENLIEEARGIVIDKNLTKDLGLSDEPVCEEIAENAERLYDYICELRDATIKDGLHIYGQPPAGNRFLEMIYALTRLENGIVPSLRESIAKAMSLSLRNLMESPSDFNETRGQTNGALIDLIDASSTDLILKMAECGYNCEEVLELIIAEYGPDNNDLETCAAYICDELVKNLNLTTDEMTNLILGLDAGYVPPGGSGDPTRGNAHLLPTGKNCYSIDPACIPTPSAWKTGKELADQMVERYIEEKGEYPQKVGIVVWATDTMRTGGDDIAYILWLMGLRPVWSDRGGAVTGLEVIPAGELNRPRIDASLRISGMFRDSFPNLVNMIDEGVETIASLDETDDVNFLSAHLKEDLLERIKEGFPEDEAREMALIRIFGDPPGQHGVGVCDVVHASAWKDRKDLADVFTNWGAHAYGRKFRGEKFPELFKKQFGSLDATVKNRVSREWDILETDDDYAVLGGMNACVKAYGNKDPVSVIGEASDPKNIKTKLLDEEIRFIFRSRVLNPRWIEGLKPHGFRGVQEIVTTVEYAFGWDVTSDALDDWEYQAAAEHFLFNPENRQWIEDNNPYALHSISGRLLEAKDRGFWDADEETIRKLQEIYLESEDFLERTGED</sequence>
<dbReference type="InterPro" id="IPR011953">
    <property type="entry name" value="Cobalto_CobN"/>
</dbReference>
<dbReference type="EMBL" id="CP091092">
    <property type="protein sequence ID" value="WFN37310.1"/>
    <property type="molecule type" value="Genomic_DNA"/>
</dbReference>
<keyword evidence="3" id="KW-1185">Reference proteome</keyword>
<dbReference type="PANTHER" id="PTHR44119">
    <property type="entry name" value="MAGNESIUM-CHELATASE SUBUNIT CHLH, CHLOROPLASTIC"/>
    <property type="match status" value="1"/>
</dbReference>
<feature type="domain" description="CobN/magnesium chelatase" evidence="1">
    <location>
        <begin position="118"/>
        <end position="1228"/>
    </location>
</feature>
<dbReference type="RefSeq" id="WP_278100149.1">
    <property type="nucleotide sequence ID" value="NZ_CP091092.1"/>
</dbReference>
<dbReference type="Proteomes" id="UP001218895">
    <property type="component" value="Chromosome"/>
</dbReference>
<organism evidence="2 3">
    <name type="scientific">Methanomicrobium antiquum</name>
    <dbReference type="NCBI Taxonomy" id="487686"/>
    <lineage>
        <taxon>Archaea</taxon>
        <taxon>Methanobacteriati</taxon>
        <taxon>Methanobacteriota</taxon>
        <taxon>Stenosarchaea group</taxon>
        <taxon>Methanomicrobia</taxon>
        <taxon>Methanomicrobiales</taxon>
        <taxon>Methanomicrobiaceae</taxon>
        <taxon>Methanomicrobium</taxon>
    </lineage>
</organism>
<dbReference type="EC" id="6.6.1.2" evidence="2"/>
<evidence type="ECO:0000259" key="1">
    <source>
        <dbReference type="Pfam" id="PF02514"/>
    </source>
</evidence>